<dbReference type="AlphaFoldDB" id="A0A2I1H9X3"/>
<protein>
    <submittedName>
        <fullName evidence="1">Uncharacterized protein</fullName>
    </submittedName>
</protein>
<evidence type="ECO:0000313" key="2">
    <source>
        <dbReference type="Proteomes" id="UP000234323"/>
    </source>
</evidence>
<sequence>MDFKKTLKLYWSISATGLSQTLEEIDFKVHNRLLNFEAPFSEELEQLGADKFDELIFSFYTFKNLWTTLFYEAANTFMSKIQKELHA</sequence>
<dbReference type="EMBL" id="LLXI01001921">
    <property type="protein sequence ID" value="PKY55669.1"/>
    <property type="molecule type" value="Genomic_DNA"/>
</dbReference>
<evidence type="ECO:0000313" key="1">
    <source>
        <dbReference type="EMBL" id="PKY55669.1"/>
    </source>
</evidence>
<name>A0A2I1H9X3_9GLOM</name>
<gene>
    <name evidence="1" type="ORF">RhiirA4_475287</name>
</gene>
<proteinExistence type="predicted"/>
<dbReference type="Proteomes" id="UP000234323">
    <property type="component" value="Unassembled WGS sequence"/>
</dbReference>
<organism evidence="1 2">
    <name type="scientific">Rhizophagus irregularis</name>
    <dbReference type="NCBI Taxonomy" id="588596"/>
    <lineage>
        <taxon>Eukaryota</taxon>
        <taxon>Fungi</taxon>
        <taxon>Fungi incertae sedis</taxon>
        <taxon>Mucoromycota</taxon>
        <taxon>Glomeromycotina</taxon>
        <taxon>Glomeromycetes</taxon>
        <taxon>Glomerales</taxon>
        <taxon>Glomeraceae</taxon>
        <taxon>Rhizophagus</taxon>
    </lineage>
</organism>
<comment type="caution">
    <text evidence="1">The sequence shown here is derived from an EMBL/GenBank/DDBJ whole genome shotgun (WGS) entry which is preliminary data.</text>
</comment>
<accession>A0A2I1H9X3</accession>
<reference evidence="1 2" key="1">
    <citation type="submission" date="2015-10" db="EMBL/GenBank/DDBJ databases">
        <title>Genome analyses suggest a sexual origin of heterokaryosis in a supposedly ancient asexual fungus.</title>
        <authorList>
            <person name="Ropars J."/>
            <person name="Sedzielewska K."/>
            <person name="Noel J."/>
            <person name="Charron P."/>
            <person name="Farinelli L."/>
            <person name="Marton T."/>
            <person name="Kruger M."/>
            <person name="Pelin A."/>
            <person name="Brachmann A."/>
            <person name="Corradi N."/>
        </authorList>
    </citation>
    <scope>NUCLEOTIDE SEQUENCE [LARGE SCALE GENOMIC DNA]</scope>
    <source>
        <strain evidence="1 2">A4</strain>
    </source>
</reference>
<keyword evidence="2" id="KW-1185">Reference proteome</keyword>